<proteinExistence type="predicted"/>
<keyword evidence="3" id="KW-1185">Reference proteome</keyword>
<feature type="region of interest" description="Disordered" evidence="1">
    <location>
        <begin position="173"/>
        <end position="195"/>
    </location>
</feature>
<accession>A0AAD1SJL5</accession>
<dbReference type="AlphaFoldDB" id="A0AAD1SJL5"/>
<name>A0AAD1SJL5_PELCU</name>
<organism evidence="2 3">
    <name type="scientific">Pelobates cultripes</name>
    <name type="common">Western spadefoot toad</name>
    <dbReference type="NCBI Taxonomy" id="61616"/>
    <lineage>
        <taxon>Eukaryota</taxon>
        <taxon>Metazoa</taxon>
        <taxon>Chordata</taxon>
        <taxon>Craniata</taxon>
        <taxon>Vertebrata</taxon>
        <taxon>Euteleostomi</taxon>
        <taxon>Amphibia</taxon>
        <taxon>Batrachia</taxon>
        <taxon>Anura</taxon>
        <taxon>Pelobatoidea</taxon>
        <taxon>Pelobatidae</taxon>
        <taxon>Pelobates</taxon>
    </lineage>
</organism>
<feature type="compositionally biased region" description="Gly residues" evidence="1">
    <location>
        <begin position="105"/>
        <end position="114"/>
    </location>
</feature>
<protein>
    <submittedName>
        <fullName evidence="2">Uncharacterized protein</fullName>
    </submittedName>
</protein>
<feature type="region of interest" description="Disordered" evidence="1">
    <location>
        <begin position="35"/>
        <end position="114"/>
    </location>
</feature>
<evidence type="ECO:0000256" key="1">
    <source>
        <dbReference type="SAM" id="MobiDB-lite"/>
    </source>
</evidence>
<sequence length="195" mass="20393">MAAPEADLQRLLQSYLEVHGQGALDELVSDVRIIGPADGGISGQPAVPGERRARRSRSPLRLSPSPVRQSERRRSGGPVVHPERPSVSGRRRTRAGEVRGVQAQDGGGSNGAGMAGRSLPVQLEVSSSGTPCGMRMSEVNVIQQGEYVTASHRRVRPSQALHSTVVAPVVEPAGGRRMSSSGVRLGLDAGCGSPP</sequence>
<evidence type="ECO:0000313" key="2">
    <source>
        <dbReference type="EMBL" id="CAH2301514.1"/>
    </source>
</evidence>
<reference evidence="2" key="1">
    <citation type="submission" date="2022-03" db="EMBL/GenBank/DDBJ databases">
        <authorList>
            <person name="Alioto T."/>
            <person name="Alioto T."/>
            <person name="Gomez Garrido J."/>
        </authorList>
    </citation>
    <scope>NUCLEOTIDE SEQUENCE</scope>
</reference>
<feature type="compositionally biased region" description="Low complexity" evidence="1">
    <location>
        <begin position="59"/>
        <end position="68"/>
    </location>
</feature>
<gene>
    <name evidence="2" type="ORF">PECUL_23A005895</name>
</gene>
<dbReference type="Proteomes" id="UP001295444">
    <property type="component" value="Chromosome 06"/>
</dbReference>
<evidence type="ECO:0000313" key="3">
    <source>
        <dbReference type="Proteomes" id="UP001295444"/>
    </source>
</evidence>
<dbReference type="EMBL" id="OW240917">
    <property type="protein sequence ID" value="CAH2301514.1"/>
    <property type="molecule type" value="Genomic_DNA"/>
</dbReference>